<keyword evidence="1" id="KW-0812">Transmembrane</keyword>
<protein>
    <recommendedName>
        <fullName evidence="4">Transglutaminase-like domain-containing protein</fullName>
    </recommendedName>
</protein>
<evidence type="ECO:0000313" key="2">
    <source>
        <dbReference type="EMBL" id="MDN3493748.1"/>
    </source>
</evidence>
<proteinExistence type="predicted"/>
<evidence type="ECO:0008006" key="4">
    <source>
        <dbReference type="Google" id="ProtNLM"/>
    </source>
</evidence>
<dbReference type="Proteomes" id="UP001231197">
    <property type="component" value="Unassembled WGS sequence"/>
</dbReference>
<evidence type="ECO:0000256" key="1">
    <source>
        <dbReference type="SAM" id="Phobius"/>
    </source>
</evidence>
<feature type="transmembrane region" description="Helical" evidence="1">
    <location>
        <begin position="244"/>
        <end position="263"/>
    </location>
</feature>
<keyword evidence="1" id="KW-0472">Membrane</keyword>
<evidence type="ECO:0000313" key="3">
    <source>
        <dbReference type="Proteomes" id="UP001231197"/>
    </source>
</evidence>
<keyword evidence="1" id="KW-1133">Transmembrane helix</keyword>
<reference evidence="2 3" key="1">
    <citation type="journal article" date="2023" name="Int. J. Syst. Evol. Microbiol.">
        <title>Winogradskyella bathintestinalis sp. nov., isolated from the intestine of the deep-sea loosejaw dragonfish, Malacosteus niger.</title>
        <authorList>
            <person name="Uniacke-Lowe S."/>
            <person name="Johnson C.N."/>
            <person name="Stanton C."/>
            <person name="Hill C."/>
            <person name="Ross P."/>
        </authorList>
    </citation>
    <scope>NUCLEOTIDE SEQUENCE [LARGE SCALE GENOMIC DNA]</scope>
    <source>
        <strain evidence="2 3">APC 3343</strain>
    </source>
</reference>
<keyword evidence="3" id="KW-1185">Reference proteome</keyword>
<gene>
    <name evidence="2" type="ORF">QMA06_13565</name>
</gene>
<sequence>MKFKILIISLKTTAIILLGINFIGFFMPLRNSEIYAESNTFFKNDIGLTEEQLLEILSQKNGSDKDFAIKANDAINKGIAHFWMDEGIDKYNLRVPIFENYILYLASYTSPASFMKYEFSDYQLALERGVGLCSQHSIILSEILKKNNIDSKIIGLSGHVVVMANIDKKNSQYWVLDPDYGVVIEHSISQIEKEPEIIRMYYAQHGYSNEDIMKLIDIYGPDGNFITDGVREYSGNNKYYFEKISYVAIWVIPFLILCISYTLERSMKPKSV</sequence>
<organism evidence="2 3">
    <name type="scientific">Winogradskyella bathintestinalis</name>
    <dbReference type="NCBI Taxonomy" id="3035208"/>
    <lineage>
        <taxon>Bacteria</taxon>
        <taxon>Pseudomonadati</taxon>
        <taxon>Bacteroidota</taxon>
        <taxon>Flavobacteriia</taxon>
        <taxon>Flavobacteriales</taxon>
        <taxon>Flavobacteriaceae</taxon>
        <taxon>Winogradskyella</taxon>
    </lineage>
</organism>
<comment type="caution">
    <text evidence="2">The sequence shown here is derived from an EMBL/GenBank/DDBJ whole genome shotgun (WGS) entry which is preliminary data.</text>
</comment>
<dbReference type="RefSeq" id="WP_290207421.1">
    <property type="nucleotide sequence ID" value="NZ_JASDDK010000005.1"/>
</dbReference>
<feature type="transmembrane region" description="Helical" evidence="1">
    <location>
        <begin position="12"/>
        <end position="29"/>
    </location>
</feature>
<dbReference type="EMBL" id="JASDDK010000005">
    <property type="protein sequence ID" value="MDN3493748.1"/>
    <property type="molecule type" value="Genomic_DNA"/>
</dbReference>
<name>A0ABT7ZYD2_9FLAO</name>
<accession>A0ABT7ZYD2</accession>